<name>A0ABU5VQP8_9BACT</name>
<keyword evidence="3" id="KW-1185">Reference proteome</keyword>
<comment type="caution">
    <text evidence="2">The sequence shown here is derived from an EMBL/GenBank/DDBJ whole genome shotgun (WGS) entry which is preliminary data.</text>
</comment>
<dbReference type="Gene3D" id="2.60.40.2610">
    <property type="entry name" value="Outer membrane usher protein FimD, plug domain"/>
    <property type="match status" value="1"/>
</dbReference>
<dbReference type="EMBL" id="JAYGJQ010000001">
    <property type="protein sequence ID" value="MEA9355257.1"/>
    <property type="molecule type" value="Genomic_DNA"/>
</dbReference>
<feature type="chain" id="PRO_5045726179" evidence="1">
    <location>
        <begin position="26"/>
        <end position="820"/>
    </location>
</feature>
<proteinExistence type="predicted"/>
<gene>
    <name evidence="2" type="ORF">SHI21_03555</name>
</gene>
<dbReference type="InterPro" id="IPR042186">
    <property type="entry name" value="FimD_plug_dom"/>
</dbReference>
<dbReference type="PANTHER" id="PTHR30451:SF5">
    <property type="entry name" value="SLR0019 PROTEIN"/>
    <property type="match status" value="1"/>
</dbReference>
<evidence type="ECO:0000313" key="3">
    <source>
        <dbReference type="Proteomes" id="UP001302274"/>
    </source>
</evidence>
<dbReference type="Pfam" id="PF00577">
    <property type="entry name" value="Usher"/>
    <property type="match status" value="1"/>
</dbReference>
<organism evidence="2 3">
    <name type="scientific">Bacteriovorax antarcticus</name>
    <dbReference type="NCBI Taxonomy" id="3088717"/>
    <lineage>
        <taxon>Bacteria</taxon>
        <taxon>Pseudomonadati</taxon>
        <taxon>Bdellovibrionota</taxon>
        <taxon>Bacteriovoracia</taxon>
        <taxon>Bacteriovoracales</taxon>
        <taxon>Bacteriovoracaceae</taxon>
        <taxon>Bacteriovorax</taxon>
    </lineage>
</organism>
<feature type="signal peptide" evidence="1">
    <location>
        <begin position="1"/>
        <end position="25"/>
    </location>
</feature>
<dbReference type="RefSeq" id="WP_323574744.1">
    <property type="nucleotide sequence ID" value="NZ_JAYGJQ010000001.1"/>
</dbReference>
<dbReference type="PANTHER" id="PTHR30451">
    <property type="entry name" value="OUTER MEMBRANE USHER PROTEIN"/>
    <property type="match status" value="1"/>
</dbReference>
<accession>A0ABU5VQP8</accession>
<protein>
    <submittedName>
        <fullName evidence="2">Fimbria/pilus outer membrane usher protein</fullName>
    </submittedName>
</protein>
<keyword evidence="1" id="KW-0732">Signal</keyword>
<reference evidence="2 3" key="1">
    <citation type="submission" date="2023-11" db="EMBL/GenBank/DDBJ databases">
        <title>A Novel Polar Bacteriovorax (B. antarcticus) Isolated from the Biocrust in Antarctica.</title>
        <authorList>
            <person name="Mun W."/>
            <person name="Choi S.Y."/>
            <person name="Mitchell R.J."/>
        </authorList>
    </citation>
    <scope>NUCLEOTIDE SEQUENCE [LARGE SCALE GENOMIC DNA]</scope>
    <source>
        <strain evidence="2 3">PP10</strain>
    </source>
</reference>
<evidence type="ECO:0000256" key="1">
    <source>
        <dbReference type="SAM" id="SignalP"/>
    </source>
</evidence>
<evidence type="ECO:0000313" key="2">
    <source>
        <dbReference type="EMBL" id="MEA9355257.1"/>
    </source>
</evidence>
<dbReference type="Proteomes" id="UP001302274">
    <property type="component" value="Unassembled WGS sequence"/>
</dbReference>
<dbReference type="InterPro" id="IPR000015">
    <property type="entry name" value="Fimb_usher"/>
</dbReference>
<sequence>MIKINFKPAIVSLCVLVGVSQRALAQTSSEDLFKKVFGKSSNDEKSALIDASLGDFFIGEVGVILVGEKIIKISSSDLKRILNDKIRETQLVKYNLGEGDVAPEALPFKVMYHPSELRISIIIPPEDLRPSDANVYDDLIPYYSRKAIEPAPFSMGLNYKLEQTFNKKTNQDNAFSAQTDAFLNIKKVAFENQMQYLSTRQDNKWGRQATRAIFDRPNRMQRVEVGDVNFPIVGYQQSFQIGGVSFYRDFSLNPYRVVNPTSSFEYRIDSRSLVKTYVNNILLKTEYMNAGSYSVKDIPLNNGINKILIEVVDEFGVTKTFVFNESGSLDLLAEGVSRYALSSGYYSTDKDGNKEYEDERGPITSGFYQHGFNKHWTASAYAQGNKKYTMLGTNHILASRFGNFSVDLAGNKNDFNTGAVTQATYQLNLFGAYWYDSHTLTTKLEYRTKYFNESEVTENFKNRFDVTATTSYSVPLFERFNVAVGATYQHPTFVENARLAYNGSLTTKIFESSSLTAYAGRSRDEFKTWSNQIYFFFNMTFGESSTFASAFYDKESQTKRLTVIRDTGAKYNDLKVSASVDDNASSKNGSLDLQYNTVLADVGVREDVSKNNGQSEGIKTSVRFLSSFAYVHNGEDSAFAIGRPISNSFVIFKPNKDWSGQKFGVQTSSGVNDAGTGLFGEAIISGLTPYQYRRLQLDPSRLDPGYILGQESFVVYPRKDSGHLFVIGKSGLLVLRGRILDKSQKPQALKVGFWTSLSGKSTAFFTDREGEFFIEGVEASVGTIQIDDENFRPARLDLSREKQGIVEIGNIILPEGESAQ</sequence>